<dbReference type="Proteomes" id="UP001060085">
    <property type="component" value="Linkage Group LG06"/>
</dbReference>
<protein>
    <submittedName>
        <fullName evidence="1">Uncharacterized protein</fullName>
    </submittedName>
</protein>
<dbReference type="EMBL" id="CM044706">
    <property type="protein sequence ID" value="KAI5658514.1"/>
    <property type="molecule type" value="Genomic_DNA"/>
</dbReference>
<evidence type="ECO:0000313" key="2">
    <source>
        <dbReference type="Proteomes" id="UP001060085"/>
    </source>
</evidence>
<sequence>MKNRVFQFTMDKKGVWKYTTELRTSFPSLTENDVQTSISDEFSMWFREQMEKTVNSSNNECHVDVQDIGSSIVDEDKNNEDEERLNGSPMKEEEELPESDSETSFYTSGSGDVSFPAETSPIETSTPPAAGSIPLGMSPSLAAAYAHLGTSTPPATASTPPTTLIPFPQLSYSSLAPTSTPSTSSAVGMSSRPVPSSSARPPALVP</sequence>
<evidence type="ECO:0000313" key="1">
    <source>
        <dbReference type="EMBL" id="KAI5658514.1"/>
    </source>
</evidence>
<name>A0ACC0AEA0_CATRO</name>
<accession>A0ACC0AEA0</accession>
<keyword evidence="2" id="KW-1185">Reference proteome</keyword>
<reference evidence="2" key="1">
    <citation type="journal article" date="2023" name="Nat. Plants">
        <title>Single-cell RNA sequencing provides a high-resolution roadmap for understanding the multicellular compartmentation of specialized metabolism.</title>
        <authorList>
            <person name="Sun S."/>
            <person name="Shen X."/>
            <person name="Li Y."/>
            <person name="Li Y."/>
            <person name="Wang S."/>
            <person name="Li R."/>
            <person name="Zhang H."/>
            <person name="Shen G."/>
            <person name="Guo B."/>
            <person name="Wei J."/>
            <person name="Xu J."/>
            <person name="St-Pierre B."/>
            <person name="Chen S."/>
            <person name="Sun C."/>
        </authorList>
    </citation>
    <scope>NUCLEOTIDE SEQUENCE [LARGE SCALE GENOMIC DNA]</scope>
</reference>
<proteinExistence type="predicted"/>
<gene>
    <name evidence="1" type="ORF">M9H77_27307</name>
</gene>
<organism evidence="1 2">
    <name type="scientific">Catharanthus roseus</name>
    <name type="common">Madagascar periwinkle</name>
    <name type="synonym">Vinca rosea</name>
    <dbReference type="NCBI Taxonomy" id="4058"/>
    <lineage>
        <taxon>Eukaryota</taxon>
        <taxon>Viridiplantae</taxon>
        <taxon>Streptophyta</taxon>
        <taxon>Embryophyta</taxon>
        <taxon>Tracheophyta</taxon>
        <taxon>Spermatophyta</taxon>
        <taxon>Magnoliopsida</taxon>
        <taxon>eudicotyledons</taxon>
        <taxon>Gunneridae</taxon>
        <taxon>Pentapetalae</taxon>
        <taxon>asterids</taxon>
        <taxon>lamiids</taxon>
        <taxon>Gentianales</taxon>
        <taxon>Apocynaceae</taxon>
        <taxon>Rauvolfioideae</taxon>
        <taxon>Vinceae</taxon>
        <taxon>Catharanthinae</taxon>
        <taxon>Catharanthus</taxon>
    </lineage>
</organism>
<comment type="caution">
    <text evidence="1">The sequence shown here is derived from an EMBL/GenBank/DDBJ whole genome shotgun (WGS) entry which is preliminary data.</text>
</comment>